<name>A0A450XKZ5_9GAMM</name>
<gene>
    <name evidence="2" type="ORF">BECKMB1821G_GA0114241_10574</name>
</gene>
<dbReference type="GO" id="GO:0005524">
    <property type="term" value="F:ATP binding"/>
    <property type="evidence" value="ECO:0007669"/>
    <property type="project" value="UniProtKB-KW"/>
</dbReference>
<dbReference type="PROSITE" id="PS50893">
    <property type="entry name" value="ABC_TRANSPORTER_2"/>
    <property type="match status" value="1"/>
</dbReference>
<dbReference type="EMBL" id="CAADFO010000057">
    <property type="protein sequence ID" value="VFK29971.1"/>
    <property type="molecule type" value="Genomic_DNA"/>
</dbReference>
<sequence length="263" mass="30526">MIECHVQGLHGGWENADAPILEGVCLDLAVQDRFALPIMGPSGHGKTTLLYYLAGLKWPFAGRISWRFDQKTFSWDFNGLSASEALALRRQYFGFVFQNATLSDFLTVEENLRYPLLQRGWHEASAHRHIAKDAERFFDKVGDPWENVKDKYPIQLSAGQRQRAALMQALLPDPWVLFADEPTGNLDVETRAKVMSVLDGWLKSSRKEHPRLWIWVTHHQNDPQDIGLRHRVWVEKRKVHSEENDENNNWKRIQRFLRKESAA</sequence>
<dbReference type="GO" id="GO:0016887">
    <property type="term" value="F:ATP hydrolysis activity"/>
    <property type="evidence" value="ECO:0007669"/>
    <property type="project" value="InterPro"/>
</dbReference>
<dbReference type="InterPro" id="IPR015854">
    <property type="entry name" value="ABC_transpr_LolD-like"/>
</dbReference>
<organism evidence="2">
    <name type="scientific">Candidatus Kentrum sp. MB</name>
    <dbReference type="NCBI Taxonomy" id="2138164"/>
    <lineage>
        <taxon>Bacteria</taxon>
        <taxon>Pseudomonadati</taxon>
        <taxon>Pseudomonadota</taxon>
        <taxon>Gammaproteobacteria</taxon>
        <taxon>Candidatus Kentrum</taxon>
    </lineage>
</organism>
<feature type="domain" description="ABC transporter" evidence="1">
    <location>
        <begin position="4"/>
        <end position="262"/>
    </location>
</feature>
<accession>A0A450XKZ5</accession>
<proteinExistence type="predicted"/>
<dbReference type="AlphaFoldDB" id="A0A450XKZ5"/>
<keyword evidence="2" id="KW-0547">Nucleotide-binding</keyword>
<dbReference type="Gene3D" id="3.40.50.300">
    <property type="entry name" value="P-loop containing nucleotide triphosphate hydrolases"/>
    <property type="match status" value="1"/>
</dbReference>
<dbReference type="GO" id="GO:0022857">
    <property type="term" value="F:transmembrane transporter activity"/>
    <property type="evidence" value="ECO:0007669"/>
    <property type="project" value="TreeGrafter"/>
</dbReference>
<protein>
    <submittedName>
        <fullName evidence="2">Putative ABC transport system ATP-binding protein</fullName>
    </submittedName>
</protein>
<evidence type="ECO:0000259" key="1">
    <source>
        <dbReference type="PROSITE" id="PS50893"/>
    </source>
</evidence>
<dbReference type="InterPro" id="IPR027417">
    <property type="entry name" value="P-loop_NTPase"/>
</dbReference>
<dbReference type="Pfam" id="PF00005">
    <property type="entry name" value="ABC_tran"/>
    <property type="match status" value="1"/>
</dbReference>
<dbReference type="SUPFAM" id="SSF52540">
    <property type="entry name" value="P-loop containing nucleoside triphosphate hydrolases"/>
    <property type="match status" value="1"/>
</dbReference>
<keyword evidence="2" id="KW-0067">ATP-binding</keyword>
<dbReference type="PANTHER" id="PTHR24220">
    <property type="entry name" value="IMPORT ATP-BINDING PROTEIN"/>
    <property type="match status" value="1"/>
</dbReference>
<reference evidence="2" key="1">
    <citation type="submission" date="2019-02" db="EMBL/GenBank/DDBJ databases">
        <authorList>
            <person name="Gruber-Vodicka R. H."/>
            <person name="Seah K. B. B."/>
        </authorList>
    </citation>
    <scope>NUCLEOTIDE SEQUENCE</scope>
    <source>
        <strain evidence="2">BECK_BZ197</strain>
    </source>
</reference>
<dbReference type="InterPro" id="IPR003439">
    <property type="entry name" value="ABC_transporter-like_ATP-bd"/>
</dbReference>
<dbReference type="GO" id="GO:0005886">
    <property type="term" value="C:plasma membrane"/>
    <property type="evidence" value="ECO:0007669"/>
    <property type="project" value="TreeGrafter"/>
</dbReference>
<evidence type="ECO:0000313" key="2">
    <source>
        <dbReference type="EMBL" id="VFK29971.1"/>
    </source>
</evidence>